<dbReference type="AlphaFoldDB" id="A0A437J5S7"/>
<comment type="caution">
    <text evidence="1">The sequence shown here is derived from an EMBL/GenBank/DDBJ whole genome shotgun (WGS) entry which is preliminary data.</text>
</comment>
<keyword evidence="2" id="KW-1185">Reference proteome</keyword>
<evidence type="ECO:0000313" key="2">
    <source>
        <dbReference type="Proteomes" id="UP000282977"/>
    </source>
</evidence>
<dbReference type="OrthoDB" id="7474116at2"/>
<protein>
    <submittedName>
        <fullName evidence="1">DUF2188 domain-containing protein</fullName>
    </submittedName>
</protein>
<dbReference type="Proteomes" id="UP000282977">
    <property type="component" value="Unassembled WGS sequence"/>
</dbReference>
<dbReference type="RefSeq" id="WP_127691401.1">
    <property type="nucleotide sequence ID" value="NZ_RZUL01000004.1"/>
</dbReference>
<name>A0A437J5S7_9SPHN</name>
<organism evidence="1 2">
    <name type="scientific">Sphingobium algorifonticola</name>
    <dbReference type="NCBI Taxonomy" id="2008318"/>
    <lineage>
        <taxon>Bacteria</taxon>
        <taxon>Pseudomonadati</taxon>
        <taxon>Pseudomonadota</taxon>
        <taxon>Alphaproteobacteria</taxon>
        <taxon>Sphingomonadales</taxon>
        <taxon>Sphingomonadaceae</taxon>
        <taxon>Sphingobium</taxon>
    </lineage>
</organism>
<accession>A0A437J5S7</accession>
<dbReference type="EMBL" id="RZUL01000004">
    <property type="protein sequence ID" value="RVT40300.1"/>
    <property type="molecule type" value="Genomic_DNA"/>
</dbReference>
<proteinExistence type="predicted"/>
<sequence length="78" mass="8510">MSLPPARYIVIQHDGAWKINLDNRYYGPFATRKIAVEMAIDTAQKADAAGYPSSALLMTGTAFEPLWTSPAKADTPKP</sequence>
<reference evidence="1 2" key="1">
    <citation type="submission" date="2019-01" db="EMBL/GenBank/DDBJ databases">
        <authorList>
            <person name="Chen W.-M."/>
        </authorList>
    </citation>
    <scope>NUCLEOTIDE SEQUENCE [LARGE SCALE GENOMIC DNA]</scope>
    <source>
        <strain evidence="1 2">TLA-22</strain>
    </source>
</reference>
<gene>
    <name evidence="1" type="ORF">ENE74_13365</name>
</gene>
<evidence type="ECO:0000313" key="1">
    <source>
        <dbReference type="EMBL" id="RVT40300.1"/>
    </source>
</evidence>